<protein>
    <submittedName>
        <fullName evidence="1">Chagasin</fullName>
    </submittedName>
</protein>
<dbReference type="InterPro" id="IPR018990">
    <property type="entry name" value="Prot_inh_I42_chagasin"/>
</dbReference>
<dbReference type="OrthoDB" id="670336at2"/>
<sequence length="168" mass="18781">MKISQLIRHNRFVISISSCCLLLSFLATHSTNYAATANTNTNNTNTRQSFTQAFNNSKALVVSKPGQTFEIKVPANPTTGFSWFLKSYDHDLLDVINQRYDAPKTNMIGAPGKDIWTFKAKPMFFTAPQITVIELYNARPFDIRKGQVLKLAVVSQPSAPNPVKNNLK</sequence>
<evidence type="ECO:0000313" key="2">
    <source>
        <dbReference type="Proteomes" id="UP000029558"/>
    </source>
</evidence>
<dbReference type="RefSeq" id="WP_017377942.1">
    <property type="nucleotide sequence ID" value="NZ_CP012508.1"/>
</dbReference>
<reference evidence="1 2" key="1">
    <citation type="journal article" date="2014" name="Genome Announc.">
        <title>Comparative Genome Analysis of Two Isolates of the Fish Pathogen Piscirickettsia salmonis from Different Hosts Reveals Major Differences in Virulence-Associated Secretion Systems.</title>
        <authorList>
            <person name="Bohle H."/>
            <person name="Henriquez P."/>
            <person name="Grothusen H."/>
            <person name="Navas E."/>
            <person name="Sandoval A."/>
            <person name="Bustamante F."/>
            <person name="Bustos P."/>
            <person name="Mancilla M."/>
        </authorList>
    </citation>
    <scope>NUCLEOTIDE SEQUENCE [LARGE SCALE GENOMIC DNA]</scope>
    <source>
        <strain evidence="2">B1-32597</strain>
    </source>
</reference>
<dbReference type="SUPFAM" id="SSF141066">
    <property type="entry name" value="ICP-like"/>
    <property type="match status" value="1"/>
</dbReference>
<dbReference type="InterPro" id="IPR052781">
    <property type="entry name" value="Cys_protease_inhibitor_I42"/>
</dbReference>
<dbReference type="PANTHER" id="PTHR36530">
    <property type="entry name" value="INHIBITOR OF CYSTEINE PEPTIDASE"/>
    <property type="match status" value="1"/>
</dbReference>
<dbReference type="AlphaFoldDB" id="A0A1L6TDM8"/>
<dbReference type="Gene3D" id="2.60.40.2020">
    <property type="match status" value="1"/>
</dbReference>
<dbReference type="InterPro" id="IPR036331">
    <property type="entry name" value="Chagasin-like_sf"/>
</dbReference>
<proteinExistence type="predicted"/>
<dbReference type="EMBL" id="CP012508">
    <property type="protein sequence ID" value="ALB23550.1"/>
    <property type="molecule type" value="Genomic_DNA"/>
</dbReference>
<dbReference type="PANTHER" id="PTHR36530:SF1">
    <property type="entry name" value="AMOEBIASIN-1"/>
    <property type="match status" value="1"/>
</dbReference>
<dbReference type="Pfam" id="PF09394">
    <property type="entry name" value="Inhibitor_I42"/>
    <property type="match status" value="1"/>
</dbReference>
<organism evidence="1 2">
    <name type="scientific">Piscirickettsia salmonis</name>
    <dbReference type="NCBI Taxonomy" id="1238"/>
    <lineage>
        <taxon>Bacteria</taxon>
        <taxon>Pseudomonadati</taxon>
        <taxon>Pseudomonadota</taxon>
        <taxon>Gammaproteobacteria</taxon>
        <taxon>Thiotrichales</taxon>
        <taxon>Piscirickettsiaceae</taxon>
        <taxon>Piscirickettsia</taxon>
    </lineage>
</organism>
<accession>A0A1L6TDM8</accession>
<dbReference type="Proteomes" id="UP000029558">
    <property type="component" value="Chromosome"/>
</dbReference>
<gene>
    <name evidence="1" type="ORF">KU39_2372</name>
</gene>
<evidence type="ECO:0000313" key="1">
    <source>
        <dbReference type="EMBL" id="ALB23550.1"/>
    </source>
</evidence>
<name>A0A1L6TDM8_PISSA</name>